<feature type="transmembrane region" description="Helical" evidence="7">
    <location>
        <begin position="18"/>
        <end position="41"/>
    </location>
</feature>
<feature type="transmembrane region" description="Helical" evidence="7">
    <location>
        <begin position="62"/>
        <end position="85"/>
    </location>
</feature>
<sequence>MSVAQDVNPAQFGGLTGWVAGVIDATGVLGVALLVALESVVPPIPSEVVLAMAGFLAGEGRFNVVVVALAATAGSLAGALILYWLGAAVGEDRLKRWLDRLPLVDLDDLERADRWFERYGRWAVFLGRMMPVVRSLVSIPAGANRMPLPEFVALTTLGSGIWNALFVGGGYALGSRWQDVERYSTWFDYGIIGIFALMIVLWVVKKVRRRSRRRGRQSVTAGR</sequence>
<dbReference type="EMBL" id="RBAN01000003">
    <property type="protein sequence ID" value="RKN53886.1"/>
    <property type="molecule type" value="Genomic_DNA"/>
</dbReference>
<evidence type="ECO:0000256" key="1">
    <source>
        <dbReference type="ARBA" id="ARBA00004651"/>
    </source>
</evidence>
<proteinExistence type="inferred from homology"/>
<evidence type="ECO:0000313" key="9">
    <source>
        <dbReference type="EMBL" id="RKN53886.1"/>
    </source>
</evidence>
<accession>A0A3B0A2B3</accession>
<feature type="domain" description="VTT" evidence="8">
    <location>
        <begin position="44"/>
        <end position="171"/>
    </location>
</feature>
<dbReference type="GO" id="GO:0005886">
    <property type="term" value="C:plasma membrane"/>
    <property type="evidence" value="ECO:0007669"/>
    <property type="project" value="UniProtKB-SubCell"/>
</dbReference>
<evidence type="ECO:0000259" key="8">
    <source>
        <dbReference type="Pfam" id="PF09335"/>
    </source>
</evidence>
<protein>
    <submittedName>
        <fullName evidence="9">DedA family protein</fullName>
    </submittedName>
</protein>
<keyword evidence="5 7" id="KW-1133">Transmembrane helix</keyword>
<dbReference type="Proteomes" id="UP000279968">
    <property type="component" value="Unassembled WGS sequence"/>
</dbReference>
<dbReference type="AlphaFoldDB" id="A0A3B0A2B3"/>
<evidence type="ECO:0000256" key="3">
    <source>
        <dbReference type="ARBA" id="ARBA00022475"/>
    </source>
</evidence>
<comment type="subcellular location">
    <subcellularLocation>
        <location evidence="1">Cell membrane</location>
        <topology evidence="1">Multi-pass membrane protein</topology>
    </subcellularLocation>
</comment>
<keyword evidence="3" id="KW-1003">Cell membrane</keyword>
<evidence type="ECO:0000256" key="2">
    <source>
        <dbReference type="ARBA" id="ARBA00010792"/>
    </source>
</evidence>
<evidence type="ECO:0000256" key="7">
    <source>
        <dbReference type="SAM" id="Phobius"/>
    </source>
</evidence>
<evidence type="ECO:0000256" key="6">
    <source>
        <dbReference type="ARBA" id="ARBA00023136"/>
    </source>
</evidence>
<keyword evidence="4 7" id="KW-0812">Transmembrane</keyword>
<keyword evidence="10" id="KW-1185">Reference proteome</keyword>
<comment type="caution">
    <text evidence="9">The sequence shown here is derived from an EMBL/GenBank/DDBJ whole genome shotgun (WGS) entry which is preliminary data.</text>
</comment>
<dbReference type="OrthoDB" id="9813426at2"/>
<dbReference type="Pfam" id="PF09335">
    <property type="entry name" value="VTT_dom"/>
    <property type="match status" value="1"/>
</dbReference>
<evidence type="ECO:0000313" key="10">
    <source>
        <dbReference type="Proteomes" id="UP000279968"/>
    </source>
</evidence>
<gene>
    <name evidence="9" type="ORF">D7193_17675</name>
</gene>
<dbReference type="PANTHER" id="PTHR42709">
    <property type="entry name" value="ALKALINE PHOSPHATASE LIKE PROTEIN"/>
    <property type="match status" value="1"/>
</dbReference>
<comment type="similarity">
    <text evidence="2">Belongs to the DedA family.</text>
</comment>
<dbReference type="PANTHER" id="PTHR42709:SF6">
    <property type="entry name" value="UNDECAPRENYL PHOSPHATE TRANSPORTER A"/>
    <property type="match status" value="1"/>
</dbReference>
<dbReference type="InterPro" id="IPR032816">
    <property type="entry name" value="VTT_dom"/>
</dbReference>
<dbReference type="InterPro" id="IPR051311">
    <property type="entry name" value="DedA_domain"/>
</dbReference>
<name>A0A3B0A2B3_9ACTN</name>
<dbReference type="RefSeq" id="WP_120780630.1">
    <property type="nucleotide sequence ID" value="NZ_JBHLUP010000001.1"/>
</dbReference>
<feature type="transmembrane region" description="Helical" evidence="7">
    <location>
        <begin position="186"/>
        <end position="204"/>
    </location>
</feature>
<feature type="transmembrane region" description="Helical" evidence="7">
    <location>
        <begin position="151"/>
        <end position="174"/>
    </location>
</feature>
<organism evidence="9 10">
    <name type="scientific">Micromonospora costi</name>
    <dbReference type="NCBI Taxonomy" id="1530042"/>
    <lineage>
        <taxon>Bacteria</taxon>
        <taxon>Bacillati</taxon>
        <taxon>Actinomycetota</taxon>
        <taxon>Actinomycetes</taxon>
        <taxon>Micromonosporales</taxon>
        <taxon>Micromonosporaceae</taxon>
        <taxon>Micromonospora</taxon>
    </lineage>
</organism>
<evidence type="ECO:0000256" key="4">
    <source>
        <dbReference type="ARBA" id="ARBA00022692"/>
    </source>
</evidence>
<keyword evidence="6 7" id="KW-0472">Membrane</keyword>
<reference evidence="9 10" key="1">
    <citation type="journal article" date="2015" name="Int. J. Syst. Evol. Microbiol.">
        <title>Micromonospora costi sp. nov., isolated from a leaf of Costus speciosus.</title>
        <authorList>
            <person name="Thawai C."/>
        </authorList>
    </citation>
    <scope>NUCLEOTIDE SEQUENCE [LARGE SCALE GENOMIC DNA]</scope>
    <source>
        <strain evidence="9 10">CS1-12</strain>
    </source>
</reference>
<evidence type="ECO:0000256" key="5">
    <source>
        <dbReference type="ARBA" id="ARBA00022989"/>
    </source>
</evidence>